<dbReference type="AlphaFoldDB" id="I3E9R1"/>
<evidence type="ECO:0000313" key="2">
    <source>
        <dbReference type="Proteomes" id="UP000027602"/>
    </source>
</evidence>
<dbReference type="EMBL" id="CP007739">
    <property type="protein sequence ID" value="AIE60480.1"/>
    <property type="molecule type" value="Genomic_DNA"/>
</dbReference>
<accession>I3E9R1</accession>
<evidence type="ECO:0000313" key="1">
    <source>
        <dbReference type="EMBL" id="AIE60480.1"/>
    </source>
</evidence>
<reference evidence="1 2" key="1">
    <citation type="journal article" date="2015" name="BMC Genomics">
        <title>Transcriptome analysis of thermophilic methylotrophic Bacillus methanolicus MGA3 using RNA-sequencing provides detailed insights into its previously uncharted transcriptional landscape.</title>
        <authorList>
            <person name="Irla M."/>
            <person name="Neshat A."/>
            <person name="Brautaset T."/>
            <person name="Ruckert C."/>
            <person name="Kalinowski J."/>
            <person name="Wendisch V.F."/>
        </authorList>
    </citation>
    <scope>NUCLEOTIDE SEQUENCE [LARGE SCALE GENOMIC DNA]</scope>
    <source>
        <strain evidence="2">MGA3 / ATCC 53907</strain>
    </source>
</reference>
<gene>
    <name evidence="1" type="ORF">BMMGA3_10420</name>
</gene>
<organism evidence="1 2">
    <name type="scientific">Bacillus methanolicus (strain MGA3 / ATCC 53907)</name>
    <dbReference type="NCBI Taxonomy" id="796606"/>
    <lineage>
        <taxon>Bacteria</taxon>
        <taxon>Bacillati</taxon>
        <taxon>Bacillota</taxon>
        <taxon>Bacilli</taxon>
        <taxon>Bacillales</taxon>
        <taxon>Bacillaceae</taxon>
        <taxon>Bacillus</taxon>
    </lineage>
</organism>
<dbReference type="Proteomes" id="UP000027602">
    <property type="component" value="Chromosome"/>
</dbReference>
<name>I3E9R1_BACMM</name>
<dbReference type="HOGENOM" id="CLU_3388058_0_0_9"/>
<proteinExistence type="predicted"/>
<dbReference type="STRING" id="796606.BMMGA3_10420"/>
<protein>
    <submittedName>
        <fullName evidence="1">Putative membrane protein</fullName>
    </submittedName>
</protein>
<keyword evidence="2" id="KW-1185">Reference proteome</keyword>
<dbReference type="KEGG" id="bmet:BMMGA3_10420"/>
<sequence length="32" mass="3438">MASLFVAATIAVYGFVMKYVLQNVAKSAQSTK</sequence>